<evidence type="ECO:0008006" key="5">
    <source>
        <dbReference type="Google" id="ProtNLM"/>
    </source>
</evidence>
<evidence type="ECO:0000313" key="4">
    <source>
        <dbReference type="Proteomes" id="UP001221328"/>
    </source>
</evidence>
<reference evidence="3 4" key="1">
    <citation type="journal article" date="2015" name="Int. J. Syst. Evol. Microbiol.">
        <title>Streptomyces gilvifuscus sp. nov., an actinomycete that produces antibacterial compounds isolated from soil.</title>
        <authorList>
            <person name="Nguyen T.M."/>
            <person name="Kim J."/>
        </authorList>
    </citation>
    <scope>NUCLEOTIDE SEQUENCE [LARGE SCALE GENOMIC DNA]</scope>
    <source>
        <strain evidence="3 4">T113</strain>
    </source>
</reference>
<proteinExistence type="predicted"/>
<keyword evidence="2" id="KW-0472">Membrane</keyword>
<organism evidence="3 4">
    <name type="scientific">Streptomyces gilvifuscus</name>
    <dbReference type="NCBI Taxonomy" id="1550617"/>
    <lineage>
        <taxon>Bacteria</taxon>
        <taxon>Bacillati</taxon>
        <taxon>Actinomycetota</taxon>
        <taxon>Actinomycetes</taxon>
        <taxon>Kitasatosporales</taxon>
        <taxon>Streptomycetaceae</taxon>
        <taxon>Streptomyces</taxon>
    </lineage>
</organism>
<keyword evidence="4" id="KW-1185">Reference proteome</keyword>
<feature type="compositionally biased region" description="Polar residues" evidence="1">
    <location>
        <begin position="163"/>
        <end position="201"/>
    </location>
</feature>
<dbReference type="EMBL" id="JAQOSK010000009">
    <property type="protein sequence ID" value="MDC2957271.1"/>
    <property type="molecule type" value="Genomic_DNA"/>
</dbReference>
<feature type="compositionally biased region" description="Low complexity" evidence="1">
    <location>
        <begin position="203"/>
        <end position="214"/>
    </location>
</feature>
<keyword evidence="2" id="KW-1133">Transmembrane helix</keyword>
<feature type="compositionally biased region" description="Basic residues" evidence="1">
    <location>
        <begin position="84"/>
        <end position="95"/>
    </location>
</feature>
<feature type="region of interest" description="Disordered" evidence="1">
    <location>
        <begin position="42"/>
        <end position="95"/>
    </location>
</feature>
<keyword evidence="2" id="KW-0812">Transmembrane</keyword>
<accession>A0ABT5FXV3</accession>
<evidence type="ECO:0000256" key="1">
    <source>
        <dbReference type="SAM" id="MobiDB-lite"/>
    </source>
</evidence>
<feature type="compositionally biased region" description="Low complexity" evidence="1">
    <location>
        <begin position="222"/>
        <end position="288"/>
    </location>
</feature>
<feature type="region of interest" description="Disordered" evidence="1">
    <location>
        <begin position="116"/>
        <end position="288"/>
    </location>
</feature>
<name>A0ABT5FXV3_9ACTN</name>
<feature type="transmembrane region" description="Helical" evidence="2">
    <location>
        <begin position="99"/>
        <end position="117"/>
    </location>
</feature>
<gene>
    <name evidence="3" type="ORF">PO587_22660</name>
</gene>
<comment type="caution">
    <text evidence="3">The sequence shown here is derived from an EMBL/GenBank/DDBJ whole genome shotgun (WGS) entry which is preliminary data.</text>
</comment>
<evidence type="ECO:0000256" key="2">
    <source>
        <dbReference type="SAM" id="Phobius"/>
    </source>
</evidence>
<dbReference type="RefSeq" id="WP_272176469.1">
    <property type="nucleotide sequence ID" value="NZ_JAQOSK010000009.1"/>
</dbReference>
<protein>
    <recommendedName>
        <fullName evidence="5">Zinc ribbon domain-containing protein</fullName>
    </recommendedName>
</protein>
<evidence type="ECO:0000313" key="3">
    <source>
        <dbReference type="EMBL" id="MDC2957271.1"/>
    </source>
</evidence>
<dbReference type="Proteomes" id="UP001221328">
    <property type="component" value="Unassembled WGS sequence"/>
</dbReference>
<sequence length="299" mass="29481">MDYCSSCRRHLNGALVCPGCGAYAPDIAPLNHGGRAVAAPAATTAWPEPVREHAASAPSYDEPEPVGGDADVEDPVATREGRAARRRQRERWRKNQRRAVVATAVALVGGGLTVSAMNRGGSGQQTQASQTPDVTSMGVAETPDQGNTVLPPAGTGKHRKPDTTASGSSANGGVTQERSATSTHTDSARTQPYTVSGTPSAKTAAGSTQQTSTAAGGGSGTTSGRSSTSSSADGSSTSNSTSSSDSTSSSSSSSSSSTSTSGSSDTSGTSPSTGTSGSGTSTASTSPSGICLLGLVCVS</sequence>